<dbReference type="Proteomes" id="UP000076738">
    <property type="component" value="Unassembled WGS sequence"/>
</dbReference>
<keyword evidence="2" id="KW-1185">Reference proteome</keyword>
<gene>
    <name evidence="1" type="ORF">CALVIDRAFT_555400</name>
</gene>
<dbReference type="OrthoDB" id="2626014at2759"/>
<proteinExistence type="predicted"/>
<protein>
    <submittedName>
        <fullName evidence="1">Uncharacterized protein</fullName>
    </submittedName>
</protein>
<accession>A0A167LS53</accession>
<reference evidence="1 2" key="1">
    <citation type="journal article" date="2016" name="Mol. Biol. Evol.">
        <title>Comparative Genomics of Early-Diverging Mushroom-Forming Fungi Provides Insights into the Origins of Lignocellulose Decay Capabilities.</title>
        <authorList>
            <person name="Nagy L.G."/>
            <person name="Riley R."/>
            <person name="Tritt A."/>
            <person name="Adam C."/>
            <person name="Daum C."/>
            <person name="Floudas D."/>
            <person name="Sun H."/>
            <person name="Yadav J.S."/>
            <person name="Pangilinan J."/>
            <person name="Larsson K.H."/>
            <person name="Matsuura K."/>
            <person name="Barry K."/>
            <person name="Labutti K."/>
            <person name="Kuo R."/>
            <person name="Ohm R.A."/>
            <person name="Bhattacharya S.S."/>
            <person name="Shirouzu T."/>
            <person name="Yoshinaga Y."/>
            <person name="Martin F.M."/>
            <person name="Grigoriev I.V."/>
            <person name="Hibbett D.S."/>
        </authorList>
    </citation>
    <scope>NUCLEOTIDE SEQUENCE [LARGE SCALE GENOMIC DNA]</scope>
    <source>
        <strain evidence="1 2">TUFC12733</strain>
    </source>
</reference>
<evidence type="ECO:0000313" key="2">
    <source>
        <dbReference type="Proteomes" id="UP000076738"/>
    </source>
</evidence>
<evidence type="ECO:0000313" key="1">
    <source>
        <dbReference type="EMBL" id="KZO95974.1"/>
    </source>
</evidence>
<name>A0A167LS53_CALVF</name>
<dbReference type="EMBL" id="KV417286">
    <property type="protein sequence ID" value="KZO95974.1"/>
    <property type="molecule type" value="Genomic_DNA"/>
</dbReference>
<sequence length="164" mass="18529">MMDNWQSNDVGDDWEFERENKWFAERPVIPSSAPVASGPEEPKIQPSDSALASNHAIVYALQIAPNILRTRYDAFGELGVLGWCDEFRELIDAIIETGFEGALFTSTREVALTTCTQLLRLDIDIKMQIIVIYLSAQVARLRRFLDGDLQYEDYPDLSFPKPGA</sequence>
<dbReference type="AlphaFoldDB" id="A0A167LS53"/>
<dbReference type="STRING" id="1330018.A0A167LS53"/>
<organism evidence="1 2">
    <name type="scientific">Calocera viscosa (strain TUFC12733)</name>
    <dbReference type="NCBI Taxonomy" id="1330018"/>
    <lineage>
        <taxon>Eukaryota</taxon>
        <taxon>Fungi</taxon>
        <taxon>Dikarya</taxon>
        <taxon>Basidiomycota</taxon>
        <taxon>Agaricomycotina</taxon>
        <taxon>Dacrymycetes</taxon>
        <taxon>Dacrymycetales</taxon>
        <taxon>Dacrymycetaceae</taxon>
        <taxon>Calocera</taxon>
    </lineage>
</organism>